<feature type="transmembrane region" description="Helical" evidence="1">
    <location>
        <begin position="26"/>
        <end position="45"/>
    </location>
</feature>
<dbReference type="Proteomes" id="UP000326924">
    <property type="component" value="Unassembled WGS sequence"/>
</dbReference>
<protein>
    <submittedName>
        <fullName evidence="2">Uncharacterized protein</fullName>
    </submittedName>
</protein>
<keyword evidence="1" id="KW-1133">Transmembrane helix</keyword>
<reference evidence="2 3" key="1">
    <citation type="submission" date="2019-09" db="EMBL/GenBank/DDBJ databases">
        <title>Draft genome of the ectomycorrhizal ascomycete Sphaerosporella brunnea.</title>
        <authorList>
            <consortium name="DOE Joint Genome Institute"/>
            <person name="Benucci G.M."/>
            <person name="Marozzi G."/>
            <person name="Antonielli L."/>
            <person name="Sanchez S."/>
            <person name="Marco P."/>
            <person name="Wang X."/>
            <person name="Falini L.B."/>
            <person name="Barry K."/>
            <person name="Haridas S."/>
            <person name="Lipzen A."/>
            <person name="Labutti K."/>
            <person name="Grigoriev I.V."/>
            <person name="Murat C."/>
            <person name="Martin F."/>
            <person name="Albertini E."/>
            <person name="Donnini D."/>
            <person name="Bonito G."/>
        </authorList>
    </citation>
    <scope>NUCLEOTIDE SEQUENCE [LARGE SCALE GENOMIC DNA]</scope>
    <source>
        <strain evidence="2 3">Sb_GMNB300</strain>
    </source>
</reference>
<comment type="caution">
    <text evidence="2">The sequence shown here is derived from an EMBL/GenBank/DDBJ whole genome shotgun (WGS) entry which is preliminary data.</text>
</comment>
<dbReference type="AlphaFoldDB" id="A0A5J5ERN9"/>
<sequence length="101" mass="11852">MHHLWLIPSGNFCSLSRILFITTRRARVSLLIFAALLFQLNHFAISQRYRRKPFFQVSALVEFQTPITWHHSSTRYTAFALNREPNRGFDTGGILRCYGHQ</sequence>
<dbReference type="EMBL" id="VXIS01000148">
    <property type="protein sequence ID" value="KAA8900854.1"/>
    <property type="molecule type" value="Genomic_DNA"/>
</dbReference>
<dbReference type="InParanoid" id="A0A5J5ERN9"/>
<keyword evidence="1" id="KW-0472">Membrane</keyword>
<keyword evidence="3" id="KW-1185">Reference proteome</keyword>
<proteinExistence type="predicted"/>
<organism evidence="2 3">
    <name type="scientific">Sphaerosporella brunnea</name>
    <dbReference type="NCBI Taxonomy" id="1250544"/>
    <lineage>
        <taxon>Eukaryota</taxon>
        <taxon>Fungi</taxon>
        <taxon>Dikarya</taxon>
        <taxon>Ascomycota</taxon>
        <taxon>Pezizomycotina</taxon>
        <taxon>Pezizomycetes</taxon>
        <taxon>Pezizales</taxon>
        <taxon>Pyronemataceae</taxon>
        <taxon>Sphaerosporella</taxon>
    </lineage>
</organism>
<accession>A0A5J5ERN9</accession>
<evidence type="ECO:0000313" key="2">
    <source>
        <dbReference type="EMBL" id="KAA8900854.1"/>
    </source>
</evidence>
<evidence type="ECO:0000256" key="1">
    <source>
        <dbReference type="SAM" id="Phobius"/>
    </source>
</evidence>
<keyword evidence="1" id="KW-0812">Transmembrane</keyword>
<name>A0A5J5ERN9_9PEZI</name>
<gene>
    <name evidence="2" type="ORF">FN846DRAFT_124673</name>
</gene>
<evidence type="ECO:0000313" key="3">
    <source>
        <dbReference type="Proteomes" id="UP000326924"/>
    </source>
</evidence>